<dbReference type="RefSeq" id="WP_052426905.1">
    <property type="nucleotide sequence ID" value="NZ_CP026113.1"/>
</dbReference>
<dbReference type="Proteomes" id="UP000243502">
    <property type="component" value="Chromosome 3"/>
</dbReference>
<gene>
    <name evidence="2" type="ORF">C2L65_35615</name>
</gene>
<dbReference type="SUPFAM" id="SSF143744">
    <property type="entry name" value="GlcG-like"/>
    <property type="match status" value="1"/>
</dbReference>
<dbReference type="AlphaFoldDB" id="A0A2I8EZP9"/>
<keyword evidence="1" id="KW-0732">Signal</keyword>
<protein>
    <recommendedName>
        <fullName evidence="4">Heme-binding protein</fullName>
    </recommendedName>
</protein>
<dbReference type="InterPro" id="IPR005624">
    <property type="entry name" value="PduO/GlcC-like"/>
</dbReference>
<dbReference type="Gene3D" id="3.30.450.150">
    <property type="entry name" value="Haem-degrading domain"/>
    <property type="match status" value="1"/>
</dbReference>
<dbReference type="KEGG" id="pter:C2L65_35615"/>
<evidence type="ECO:0000256" key="1">
    <source>
        <dbReference type="SAM" id="SignalP"/>
    </source>
</evidence>
<dbReference type="EMBL" id="CP026113">
    <property type="protein sequence ID" value="AUT64938.1"/>
    <property type="molecule type" value="Genomic_DNA"/>
</dbReference>
<dbReference type="InterPro" id="IPR052517">
    <property type="entry name" value="GlcG_carb_metab_protein"/>
</dbReference>
<dbReference type="OrthoDB" id="70242at2"/>
<proteinExistence type="predicted"/>
<dbReference type="PANTHER" id="PTHR34309">
    <property type="entry name" value="SLR1406 PROTEIN"/>
    <property type="match status" value="1"/>
</dbReference>
<dbReference type="Pfam" id="PF03928">
    <property type="entry name" value="HbpS-like"/>
    <property type="match status" value="1"/>
</dbReference>
<dbReference type="PANTHER" id="PTHR34309:SF10">
    <property type="entry name" value="SLR1406 PROTEIN"/>
    <property type="match status" value="1"/>
</dbReference>
<feature type="chain" id="PRO_5014450642" description="Heme-binding protein" evidence="1">
    <location>
        <begin position="27"/>
        <end position="176"/>
    </location>
</feature>
<evidence type="ECO:0000313" key="2">
    <source>
        <dbReference type="EMBL" id="AUT64938.1"/>
    </source>
</evidence>
<dbReference type="InterPro" id="IPR038084">
    <property type="entry name" value="PduO/GlcC-like_sf"/>
</dbReference>
<organism evidence="2 3">
    <name type="scientific">Paraburkholderia terrae</name>
    <dbReference type="NCBI Taxonomy" id="311230"/>
    <lineage>
        <taxon>Bacteria</taxon>
        <taxon>Pseudomonadati</taxon>
        <taxon>Pseudomonadota</taxon>
        <taxon>Betaproteobacteria</taxon>
        <taxon>Burkholderiales</taxon>
        <taxon>Burkholderiaceae</taxon>
        <taxon>Paraburkholderia</taxon>
    </lineage>
</organism>
<sequence>MSKMKQKLFAGFFAAGSMVVAFSAGAQVSTSGYVLPMNLALQGALEAVQTCAAKGYDVTATVVDVAGTPQVVLRGDHATIHTKDTAYRKAYTIVTMGPIFHLDVTSQFLDTLAKYPPLAAQGLAATPNVLALPGGAAIKVHDEIVAGIGVGGSPGGDKDEACAKAGVAKIQAGLPH</sequence>
<reference evidence="2 3" key="1">
    <citation type="submission" date="2018-01" db="EMBL/GenBank/DDBJ databases">
        <title>Species boundaries and ecological features among Paraburkholderia terrae DSMZ17804T, P. hospita DSMZ17164T and P. caribensis DSMZ13236T.</title>
        <authorList>
            <person name="Pratama A.A."/>
        </authorList>
    </citation>
    <scope>NUCLEOTIDE SEQUENCE [LARGE SCALE GENOMIC DNA]</scope>
    <source>
        <strain evidence="2 3">DSM 17804</strain>
    </source>
</reference>
<name>A0A2I8EZP9_9BURK</name>
<feature type="signal peptide" evidence="1">
    <location>
        <begin position="1"/>
        <end position="26"/>
    </location>
</feature>
<evidence type="ECO:0008006" key="4">
    <source>
        <dbReference type="Google" id="ProtNLM"/>
    </source>
</evidence>
<accession>A0A2I8EZP9</accession>
<evidence type="ECO:0000313" key="3">
    <source>
        <dbReference type="Proteomes" id="UP000243502"/>
    </source>
</evidence>